<dbReference type="Pfam" id="PF00254">
    <property type="entry name" value="FKBP_C"/>
    <property type="match status" value="1"/>
</dbReference>
<dbReference type="EC" id="5.2.1.8" evidence="3 6"/>
<dbReference type="GO" id="GO:0003755">
    <property type="term" value="F:peptidyl-prolyl cis-trans isomerase activity"/>
    <property type="evidence" value="ECO:0007669"/>
    <property type="project" value="UniProtKB-KW"/>
</dbReference>
<evidence type="ECO:0000256" key="1">
    <source>
        <dbReference type="ARBA" id="ARBA00000971"/>
    </source>
</evidence>
<comment type="catalytic activity">
    <reaction evidence="1 6">
        <text>[protein]-peptidylproline (omega=180) = [protein]-peptidylproline (omega=0)</text>
        <dbReference type="Rhea" id="RHEA:16237"/>
        <dbReference type="Rhea" id="RHEA-COMP:10747"/>
        <dbReference type="Rhea" id="RHEA-COMP:10748"/>
        <dbReference type="ChEBI" id="CHEBI:83833"/>
        <dbReference type="ChEBI" id="CHEBI:83834"/>
        <dbReference type="EC" id="5.2.1.8"/>
    </reaction>
</comment>
<evidence type="ECO:0000256" key="6">
    <source>
        <dbReference type="PROSITE-ProRule" id="PRU00277"/>
    </source>
</evidence>
<keyword evidence="10" id="KW-1185">Reference proteome</keyword>
<organism evidence="9 10">
    <name type="scientific">Microbacterium oryzae</name>
    <dbReference type="NCBI Taxonomy" id="743009"/>
    <lineage>
        <taxon>Bacteria</taxon>
        <taxon>Bacillati</taxon>
        <taxon>Actinomycetota</taxon>
        <taxon>Actinomycetes</taxon>
        <taxon>Micrococcales</taxon>
        <taxon>Microbacteriaceae</taxon>
        <taxon>Microbacterium</taxon>
    </lineage>
</organism>
<dbReference type="OrthoDB" id="25996at2"/>
<feature type="domain" description="PPIase FKBP-type" evidence="8">
    <location>
        <begin position="238"/>
        <end position="324"/>
    </location>
</feature>
<keyword evidence="4 6" id="KW-0697">Rotamase</keyword>
<evidence type="ECO:0000256" key="5">
    <source>
        <dbReference type="ARBA" id="ARBA00023235"/>
    </source>
</evidence>
<evidence type="ECO:0000256" key="7">
    <source>
        <dbReference type="SAM" id="SignalP"/>
    </source>
</evidence>
<dbReference type="InterPro" id="IPR046357">
    <property type="entry name" value="PPIase_dom_sf"/>
</dbReference>
<gene>
    <name evidence="9" type="ORF">D7D94_01990</name>
</gene>
<comment type="similarity">
    <text evidence="2">Belongs to the FKBP-type PPIase family.</text>
</comment>
<protein>
    <recommendedName>
        <fullName evidence="3 6">peptidylprolyl isomerase</fullName>
        <ecNumber evidence="3 6">5.2.1.8</ecNumber>
    </recommendedName>
</protein>
<dbReference type="PANTHER" id="PTHR43811">
    <property type="entry name" value="FKBP-TYPE PEPTIDYL-PROLYL CIS-TRANS ISOMERASE FKPA"/>
    <property type="match status" value="1"/>
</dbReference>
<dbReference type="PROSITE" id="PS50059">
    <property type="entry name" value="FKBP_PPIASE"/>
    <property type="match status" value="1"/>
</dbReference>
<dbReference type="InterPro" id="IPR001179">
    <property type="entry name" value="PPIase_FKBP_dom"/>
</dbReference>
<evidence type="ECO:0000313" key="9">
    <source>
        <dbReference type="EMBL" id="QGU26588.1"/>
    </source>
</evidence>
<dbReference type="Gene3D" id="3.10.50.40">
    <property type="match status" value="1"/>
</dbReference>
<evidence type="ECO:0000313" key="10">
    <source>
        <dbReference type="Proteomes" id="UP000422989"/>
    </source>
</evidence>
<evidence type="ECO:0000256" key="3">
    <source>
        <dbReference type="ARBA" id="ARBA00013194"/>
    </source>
</evidence>
<proteinExistence type="inferred from homology"/>
<dbReference type="PANTHER" id="PTHR43811:SF19">
    <property type="entry name" value="39 KDA FK506-BINDING NUCLEAR PROTEIN"/>
    <property type="match status" value="1"/>
</dbReference>
<dbReference type="AlphaFoldDB" id="A0A6I6E5J8"/>
<evidence type="ECO:0000256" key="4">
    <source>
        <dbReference type="ARBA" id="ARBA00023110"/>
    </source>
</evidence>
<dbReference type="KEGG" id="moj:D7D94_01990"/>
<accession>A0A6I6E5J8</accession>
<dbReference type="EMBL" id="CP032550">
    <property type="protein sequence ID" value="QGU26588.1"/>
    <property type="molecule type" value="Genomic_DNA"/>
</dbReference>
<sequence>MPVRQKTPALLSVVALTGLALTGCAPAGSAAASCDRAAGADADLATLVQVSGSSDAAPEVDMPTPFPVDETEYVDVETGDGPAITDMGQAAVLDMTLFDGATGEPIIGTSYSGDETSVGALSQWTTQFPGLEDALQCATEGSRVVAALGEDGISDEARQAYAQAGFPQEGSIVAVVDVRKVYPAAATGSPQYNDGFGLPSVVRAPDGRPGVIVPDAPAPKELVVQTLLKGDGEKLTASDTPLVHYTGVLWEEKTVFDSSWEKGSPVPFPLDGVIEGFTQGLVGQTVGSQVMIVIPPELGYGEEGQGTIPGDATLVFVVDILGVQDAPAQ</sequence>
<feature type="chain" id="PRO_5039321481" description="peptidylprolyl isomerase" evidence="7">
    <location>
        <begin position="28"/>
        <end position="329"/>
    </location>
</feature>
<dbReference type="PROSITE" id="PS51257">
    <property type="entry name" value="PROKAR_LIPOPROTEIN"/>
    <property type="match status" value="1"/>
</dbReference>
<reference evidence="9 10" key="1">
    <citation type="submission" date="2018-09" db="EMBL/GenBank/DDBJ databases">
        <title>Whole genome sequencing of Microbacterium oryzae strain MB-10T.</title>
        <authorList>
            <person name="Das S.K."/>
        </authorList>
    </citation>
    <scope>NUCLEOTIDE SEQUENCE [LARGE SCALE GENOMIC DNA]</scope>
    <source>
        <strain evidence="9 10">MB-10</strain>
    </source>
</reference>
<name>A0A6I6E5J8_9MICO</name>
<dbReference type="Proteomes" id="UP000422989">
    <property type="component" value="Chromosome"/>
</dbReference>
<feature type="signal peptide" evidence="7">
    <location>
        <begin position="1"/>
        <end position="27"/>
    </location>
</feature>
<keyword evidence="7" id="KW-0732">Signal</keyword>
<dbReference type="SUPFAM" id="SSF54534">
    <property type="entry name" value="FKBP-like"/>
    <property type="match status" value="1"/>
</dbReference>
<evidence type="ECO:0000259" key="8">
    <source>
        <dbReference type="PROSITE" id="PS50059"/>
    </source>
</evidence>
<evidence type="ECO:0000256" key="2">
    <source>
        <dbReference type="ARBA" id="ARBA00006577"/>
    </source>
</evidence>
<keyword evidence="5 6" id="KW-0413">Isomerase</keyword>